<comment type="caution">
    <text evidence="1">The sequence shown here is derived from an EMBL/GenBank/DDBJ whole genome shotgun (WGS) entry which is preliminary data.</text>
</comment>
<gene>
    <name evidence="1" type="ORF">HNR28_000935</name>
</gene>
<accession>A0A7W9TMH1</accession>
<protein>
    <recommendedName>
        <fullName evidence="3">VWA domain-containing protein</fullName>
    </recommendedName>
</protein>
<dbReference type="AlphaFoldDB" id="A0A7W9TMH1"/>
<organism evidence="1 2">
    <name type="scientific">Castellaniella defragrans</name>
    <name type="common">Alcaligenes defragrans</name>
    <dbReference type="NCBI Taxonomy" id="75697"/>
    <lineage>
        <taxon>Bacteria</taxon>
        <taxon>Pseudomonadati</taxon>
        <taxon>Pseudomonadota</taxon>
        <taxon>Betaproteobacteria</taxon>
        <taxon>Burkholderiales</taxon>
        <taxon>Alcaligenaceae</taxon>
        <taxon>Castellaniella</taxon>
    </lineage>
</organism>
<dbReference type="InterPro" id="IPR008912">
    <property type="entry name" value="Uncharacterised_CoxE"/>
</dbReference>
<dbReference type="PANTHER" id="PTHR39338">
    <property type="entry name" value="BLL5662 PROTEIN-RELATED"/>
    <property type="match status" value="1"/>
</dbReference>
<evidence type="ECO:0000313" key="1">
    <source>
        <dbReference type="EMBL" id="MBB6082906.1"/>
    </source>
</evidence>
<name>A0A7W9TMH1_CASDE</name>
<dbReference type="PANTHER" id="PTHR39338:SF7">
    <property type="entry name" value="BLL6692 PROTEIN"/>
    <property type="match status" value="1"/>
</dbReference>
<dbReference type="Proteomes" id="UP000541136">
    <property type="component" value="Unassembled WGS sequence"/>
</dbReference>
<proteinExistence type="predicted"/>
<dbReference type="EMBL" id="JACHIB010000004">
    <property type="protein sequence ID" value="MBB6082906.1"/>
    <property type="molecule type" value="Genomic_DNA"/>
</dbReference>
<reference evidence="1 2" key="1">
    <citation type="submission" date="2020-08" db="EMBL/GenBank/DDBJ databases">
        <title>Genomic Encyclopedia of Type Strains, Phase IV (KMG-IV): sequencing the most valuable type-strain genomes for metagenomic binning, comparative biology and taxonomic classification.</title>
        <authorList>
            <person name="Goeker M."/>
        </authorList>
    </citation>
    <scope>NUCLEOTIDE SEQUENCE [LARGE SCALE GENOMIC DNA]</scope>
    <source>
        <strain evidence="1 2">DSM 12141</strain>
    </source>
</reference>
<dbReference type="Pfam" id="PF05762">
    <property type="entry name" value="VWA_CoxE"/>
    <property type="match status" value="1"/>
</dbReference>
<dbReference type="RefSeq" id="WP_151025263.1">
    <property type="nucleotide sequence ID" value="NZ_JACHIB010000004.1"/>
</dbReference>
<sequence>MLTDFFTQLRAAGIPVSIREYLSLLELLCSPAAPASTEEFYHLARLALVKDETRYDRYDRVFAAFIGRLQARAGGPDVPPDWLVQTFRKQLSDEEKAALERHGWDRLMEMFRERLAEQKERHAGGSKWIGTGGSSPFGHGGYHPEGIRIGGPSAGNRTAVKVWERRDYRDYDDQQTLGTRNFKMALRRLRRFARQGAALELDMPGTIRGTAEQAGMLDLHWVPERHNAVKVLMLLDVGGSMDDHVARIESLFSAARSEFRHLEVYYFHNCPYESVWRHNSRRHGERIETWDLLRTYGEDWRLILVGDASMSPYELLYPGGSIEHHNEEAGAAWLQRILAHWPHAVWLNPEPSGSWQYRQSIALVKELMHERMFGMTMDGLEQAMRLLSK</sequence>
<evidence type="ECO:0008006" key="3">
    <source>
        <dbReference type="Google" id="ProtNLM"/>
    </source>
</evidence>
<evidence type="ECO:0000313" key="2">
    <source>
        <dbReference type="Proteomes" id="UP000541136"/>
    </source>
</evidence>